<evidence type="ECO:0000256" key="2">
    <source>
        <dbReference type="ARBA" id="ARBA00023015"/>
    </source>
</evidence>
<dbReference type="Pfam" id="PF08281">
    <property type="entry name" value="Sigma70_r4_2"/>
    <property type="match status" value="1"/>
</dbReference>
<evidence type="ECO:0000256" key="3">
    <source>
        <dbReference type="ARBA" id="ARBA00023082"/>
    </source>
</evidence>
<dbReference type="Gene3D" id="1.10.10.10">
    <property type="entry name" value="Winged helix-like DNA-binding domain superfamily/Winged helix DNA-binding domain"/>
    <property type="match status" value="1"/>
</dbReference>
<gene>
    <name evidence="7" type="ORF">A6K76_13775</name>
</gene>
<dbReference type="PANTHER" id="PTHR43133:SF51">
    <property type="entry name" value="RNA POLYMERASE SIGMA FACTOR"/>
    <property type="match status" value="1"/>
</dbReference>
<keyword evidence="4" id="KW-0804">Transcription</keyword>
<dbReference type="GO" id="GO:0016987">
    <property type="term" value="F:sigma factor activity"/>
    <property type="evidence" value="ECO:0007669"/>
    <property type="project" value="UniProtKB-KW"/>
</dbReference>
<dbReference type="InterPro" id="IPR036388">
    <property type="entry name" value="WH-like_DNA-bd_sf"/>
</dbReference>
<accession>A0A1C0YLM6</accession>
<dbReference type="Gene3D" id="1.10.1740.10">
    <property type="match status" value="1"/>
</dbReference>
<dbReference type="GO" id="GO:0003677">
    <property type="term" value="F:DNA binding"/>
    <property type="evidence" value="ECO:0007669"/>
    <property type="project" value="InterPro"/>
</dbReference>
<dbReference type="EMBL" id="MATO01000053">
    <property type="protein sequence ID" value="OCS88051.1"/>
    <property type="molecule type" value="Genomic_DNA"/>
</dbReference>
<dbReference type="InterPro" id="IPR007627">
    <property type="entry name" value="RNA_pol_sigma70_r2"/>
</dbReference>
<feature type="domain" description="RNA polymerase sigma-70 region 2" evidence="5">
    <location>
        <begin position="20"/>
        <end position="86"/>
    </location>
</feature>
<keyword evidence="8" id="KW-1185">Reference proteome</keyword>
<dbReference type="SUPFAM" id="SSF88659">
    <property type="entry name" value="Sigma3 and sigma4 domains of RNA polymerase sigma factors"/>
    <property type="match status" value="1"/>
</dbReference>
<comment type="caution">
    <text evidence="7">The sequence shown here is derived from an EMBL/GenBank/DDBJ whole genome shotgun (WGS) entry which is preliminary data.</text>
</comment>
<comment type="similarity">
    <text evidence="1">Belongs to the sigma-70 factor family. ECF subfamily.</text>
</comment>
<dbReference type="InterPro" id="IPR014284">
    <property type="entry name" value="RNA_pol_sigma-70_dom"/>
</dbReference>
<organism evidence="7 8">
    <name type="scientific">Caryophanon latum</name>
    <dbReference type="NCBI Taxonomy" id="33977"/>
    <lineage>
        <taxon>Bacteria</taxon>
        <taxon>Bacillati</taxon>
        <taxon>Bacillota</taxon>
        <taxon>Bacilli</taxon>
        <taxon>Bacillales</taxon>
        <taxon>Caryophanaceae</taxon>
        <taxon>Caryophanon</taxon>
    </lineage>
</organism>
<name>A0A1C0YLM6_9BACL</name>
<keyword evidence="2" id="KW-0805">Transcription regulation</keyword>
<evidence type="ECO:0000259" key="6">
    <source>
        <dbReference type="Pfam" id="PF08281"/>
    </source>
</evidence>
<dbReference type="CDD" id="cd06171">
    <property type="entry name" value="Sigma70_r4"/>
    <property type="match status" value="1"/>
</dbReference>
<proteinExistence type="inferred from homology"/>
<keyword evidence="3" id="KW-0731">Sigma factor</keyword>
<evidence type="ECO:0000313" key="8">
    <source>
        <dbReference type="Proteomes" id="UP000093482"/>
    </source>
</evidence>
<dbReference type="RefSeq" id="WP_066465662.1">
    <property type="nucleotide sequence ID" value="NZ_MATO01000053.1"/>
</dbReference>
<dbReference type="InterPro" id="IPR039425">
    <property type="entry name" value="RNA_pol_sigma-70-like"/>
</dbReference>
<evidence type="ECO:0000259" key="5">
    <source>
        <dbReference type="Pfam" id="PF04542"/>
    </source>
</evidence>
<dbReference type="OrthoDB" id="3472490at2"/>
<dbReference type="SUPFAM" id="SSF88946">
    <property type="entry name" value="Sigma2 domain of RNA polymerase sigma factors"/>
    <property type="match status" value="1"/>
</dbReference>
<sequence length="181" mass="21519">MEKSMIARAQQGDKEAYRELVLTYAHVVEKFAYQIGVHENDIGDVAQEVFLKLYRFLHQFNESRFTTWLYKITLNTARDFYRKEARETKKEQKLQQQDEKVAQSAESRVLVYEEDQQLHAAIQQLKEDYRMPLILFYFHQLQYDEIAEVLGITLANVKVRIHRAKEQLKAILVKEESAYGR</sequence>
<protein>
    <submittedName>
        <fullName evidence="7">RNA polymerase subunit sigma</fullName>
    </submittedName>
</protein>
<evidence type="ECO:0000256" key="1">
    <source>
        <dbReference type="ARBA" id="ARBA00010641"/>
    </source>
</evidence>
<dbReference type="AlphaFoldDB" id="A0A1C0YLM6"/>
<dbReference type="PANTHER" id="PTHR43133">
    <property type="entry name" value="RNA POLYMERASE ECF-TYPE SIGMA FACTO"/>
    <property type="match status" value="1"/>
</dbReference>
<dbReference type="InterPro" id="IPR013324">
    <property type="entry name" value="RNA_pol_sigma_r3/r4-like"/>
</dbReference>
<dbReference type="NCBIfam" id="TIGR02937">
    <property type="entry name" value="sigma70-ECF"/>
    <property type="match status" value="1"/>
</dbReference>
<dbReference type="InterPro" id="IPR013325">
    <property type="entry name" value="RNA_pol_sigma_r2"/>
</dbReference>
<evidence type="ECO:0000313" key="7">
    <source>
        <dbReference type="EMBL" id="OCS88051.1"/>
    </source>
</evidence>
<reference evidence="7 8" key="1">
    <citation type="submission" date="2016-07" db="EMBL/GenBank/DDBJ databases">
        <title>Caryophanon latum genome sequencing.</title>
        <authorList>
            <person name="Verma A."/>
            <person name="Pal Y."/>
            <person name="Krishnamurthi S."/>
        </authorList>
    </citation>
    <scope>NUCLEOTIDE SEQUENCE [LARGE SCALE GENOMIC DNA]</scope>
    <source>
        <strain evidence="7 8">DSM 14151</strain>
    </source>
</reference>
<dbReference type="Proteomes" id="UP000093482">
    <property type="component" value="Unassembled WGS sequence"/>
</dbReference>
<evidence type="ECO:0000256" key="4">
    <source>
        <dbReference type="ARBA" id="ARBA00023163"/>
    </source>
</evidence>
<feature type="domain" description="RNA polymerase sigma factor 70 region 4 type 2" evidence="6">
    <location>
        <begin position="116"/>
        <end position="168"/>
    </location>
</feature>
<dbReference type="GO" id="GO:0006352">
    <property type="term" value="P:DNA-templated transcription initiation"/>
    <property type="evidence" value="ECO:0007669"/>
    <property type="project" value="InterPro"/>
</dbReference>
<dbReference type="InterPro" id="IPR013249">
    <property type="entry name" value="RNA_pol_sigma70_r4_t2"/>
</dbReference>
<dbReference type="Pfam" id="PF04542">
    <property type="entry name" value="Sigma70_r2"/>
    <property type="match status" value="1"/>
</dbReference>